<keyword evidence="2" id="KW-0677">Repeat</keyword>
<dbReference type="EMBL" id="CAJPWZ010002230">
    <property type="protein sequence ID" value="CAG2234293.1"/>
    <property type="molecule type" value="Genomic_DNA"/>
</dbReference>
<feature type="region of interest" description="Disordered" evidence="5">
    <location>
        <begin position="329"/>
        <end position="354"/>
    </location>
</feature>
<evidence type="ECO:0000256" key="4">
    <source>
        <dbReference type="ARBA" id="ARBA00022946"/>
    </source>
</evidence>
<keyword evidence="8" id="KW-1185">Reference proteome</keyword>
<feature type="compositionally biased region" description="Low complexity" evidence="5">
    <location>
        <begin position="460"/>
        <end position="469"/>
    </location>
</feature>
<gene>
    <name evidence="7" type="ORF">MEDL_46926</name>
</gene>
<feature type="region of interest" description="Disordered" evidence="5">
    <location>
        <begin position="442"/>
        <end position="511"/>
    </location>
</feature>
<evidence type="ECO:0000256" key="5">
    <source>
        <dbReference type="SAM" id="MobiDB-lite"/>
    </source>
</evidence>
<evidence type="ECO:0000313" key="8">
    <source>
        <dbReference type="Proteomes" id="UP000683360"/>
    </source>
</evidence>
<dbReference type="CDD" id="cd03442">
    <property type="entry name" value="BFIT_BACH"/>
    <property type="match status" value="2"/>
</dbReference>
<dbReference type="OrthoDB" id="331699at2759"/>
<evidence type="ECO:0000259" key="6">
    <source>
        <dbReference type="PROSITE" id="PS51770"/>
    </source>
</evidence>
<feature type="domain" description="HotDog ACOT-type" evidence="6">
    <location>
        <begin position="179"/>
        <end position="308"/>
    </location>
</feature>
<comment type="caution">
    <text evidence="7">The sequence shown here is derived from an EMBL/GenBank/DDBJ whole genome shotgun (WGS) entry which is preliminary data.</text>
</comment>
<evidence type="ECO:0000256" key="2">
    <source>
        <dbReference type="ARBA" id="ARBA00022737"/>
    </source>
</evidence>
<dbReference type="InterPro" id="IPR033120">
    <property type="entry name" value="HOTDOG_ACOT"/>
</dbReference>
<feature type="region of interest" description="Disordered" evidence="5">
    <location>
        <begin position="524"/>
        <end position="553"/>
    </location>
</feature>
<dbReference type="GO" id="GO:0006637">
    <property type="term" value="P:acyl-CoA metabolic process"/>
    <property type="evidence" value="ECO:0007669"/>
    <property type="project" value="TreeGrafter"/>
</dbReference>
<feature type="domain" description="HotDog ACOT-type" evidence="6">
    <location>
        <begin position="1"/>
        <end position="99"/>
    </location>
</feature>
<protein>
    <submittedName>
        <fullName evidence="7">ACOT9</fullName>
        <ecNumber evidence="7">3.1.2.-</ecNumber>
    </submittedName>
</protein>
<dbReference type="Gene3D" id="2.30.30.490">
    <property type="match status" value="1"/>
</dbReference>
<keyword evidence="3 7" id="KW-0378">Hydrolase</keyword>
<dbReference type="InterPro" id="IPR043151">
    <property type="entry name" value="BAH_sf"/>
</dbReference>
<dbReference type="SUPFAM" id="SSF54637">
    <property type="entry name" value="Thioesterase/thiol ester dehydrase-isomerase"/>
    <property type="match status" value="2"/>
</dbReference>
<dbReference type="EC" id="3.1.2.-" evidence="7"/>
<dbReference type="Gene3D" id="3.10.129.10">
    <property type="entry name" value="Hotdog Thioesterase"/>
    <property type="match status" value="2"/>
</dbReference>
<dbReference type="InterPro" id="IPR029069">
    <property type="entry name" value="HotDog_dom_sf"/>
</dbReference>
<dbReference type="AlphaFoldDB" id="A0A8S3TRL9"/>
<organism evidence="7 8">
    <name type="scientific">Mytilus edulis</name>
    <name type="common">Blue mussel</name>
    <dbReference type="NCBI Taxonomy" id="6550"/>
    <lineage>
        <taxon>Eukaryota</taxon>
        <taxon>Metazoa</taxon>
        <taxon>Spiralia</taxon>
        <taxon>Lophotrochozoa</taxon>
        <taxon>Mollusca</taxon>
        <taxon>Bivalvia</taxon>
        <taxon>Autobranchia</taxon>
        <taxon>Pteriomorphia</taxon>
        <taxon>Mytilida</taxon>
        <taxon>Mytiloidea</taxon>
        <taxon>Mytilidae</taxon>
        <taxon>Mytilinae</taxon>
        <taxon>Mytilus</taxon>
    </lineage>
</organism>
<dbReference type="GO" id="GO:0047617">
    <property type="term" value="F:fatty acyl-CoA hydrolase activity"/>
    <property type="evidence" value="ECO:0007669"/>
    <property type="project" value="TreeGrafter"/>
</dbReference>
<dbReference type="GO" id="GO:0005739">
    <property type="term" value="C:mitochondrion"/>
    <property type="evidence" value="ECO:0007669"/>
    <property type="project" value="TreeGrafter"/>
</dbReference>
<dbReference type="SUPFAM" id="SSF47095">
    <property type="entry name" value="HMG-box"/>
    <property type="match status" value="2"/>
</dbReference>
<comment type="similarity">
    <text evidence="1">Belongs to the acyl coenzyme A hydrolase family.</text>
</comment>
<dbReference type="CDD" id="cd00084">
    <property type="entry name" value="HMG-box_SF"/>
    <property type="match status" value="1"/>
</dbReference>
<dbReference type="InterPro" id="IPR036910">
    <property type="entry name" value="HMG_box_dom_sf"/>
</dbReference>
<evidence type="ECO:0000256" key="1">
    <source>
        <dbReference type="ARBA" id="ARBA00010458"/>
    </source>
</evidence>
<feature type="compositionally biased region" description="Low complexity" evidence="5">
    <location>
        <begin position="532"/>
        <end position="551"/>
    </location>
</feature>
<dbReference type="PANTHER" id="PTHR12655:SF0">
    <property type="entry name" value="ACYL-COENZYME A THIOESTERASE 9, MITOCHONDRIAL"/>
    <property type="match status" value="1"/>
</dbReference>
<evidence type="ECO:0000313" key="7">
    <source>
        <dbReference type="EMBL" id="CAG2234293.1"/>
    </source>
</evidence>
<feature type="compositionally biased region" description="Low complexity" evidence="5">
    <location>
        <begin position="334"/>
        <end position="343"/>
    </location>
</feature>
<reference evidence="7" key="1">
    <citation type="submission" date="2021-03" db="EMBL/GenBank/DDBJ databases">
        <authorList>
            <person name="Bekaert M."/>
        </authorList>
    </citation>
    <scope>NUCLEOTIDE SEQUENCE</scope>
</reference>
<evidence type="ECO:0000256" key="3">
    <source>
        <dbReference type="ARBA" id="ARBA00022801"/>
    </source>
</evidence>
<accession>A0A8S3TRL9</accession>
<name>A0A8S3TRL9_MYTED</name>
<keyword evidence="4" id="KW-0809">Transit peptide</keyword>
<proteinExistence type="inferred from homology"/>
<sequence>MRFGRILEDLDTFAVLISYTHSTQGTEKKSPISIVTALVDRIELGEKPFSPFKDIKMKGSVTWAGKTSMEITMNLEQEDASEWKKVLTARFVMVARNPLTKKSAFINALQLTSQEEEKIFELGEVNKVKRQGEAKRNLLKTPPHENEIQIVHEHFLKTLDPSSSTFKIRVKPENSVWMDQTKLKNLIICFPEQRNLYNKIFGGYLMRKAFELAWTSAALYSKSRQVAITTVDDIVFRKPVEIGSLLFLSSEVSQQKNISEGRIIGDIPEDDVYVCESKYQEPEKTIKKLGKGLKINSSQLYGIKTTESFIDEDSRSMDTSISSVFESFTPQPEKQQMSSSSKKVVQKNRSGAKPGMRRQISGYIVYSGVIRKQIQHDNPDCSFGDISRIVGTKDRKPRVPSGYILFSKDFRRQTQQKNQSISFGEMSRMVGEKVEPRKIAEEQVAKQQEAERAFNESLSQQQQQQQQQQSPWGDLSKMSPSISRPATPAQGYTNGYHPMQRGATPPNQRFMSPYQQQGFPGMRPMGQGGYSPSPQYAPHPHAQPHANVPPQSIAGPVPLPLQSLHHLCLSASTPRTQRLLHSEAYLRYIEGLHADKPNVGDWEKNLTATPENTKTDESRMPASWLAQGAGYHGNVSNALWALRDLMLKDTLNITRTVPFESLCKY</sequence>
<dbReference type="PANTHER" id="PTHR12655">
    <property type="entry name" value="ACYL-COA THIOESTERASE"/>
    <property type="match status" value="1"/>
</dbReference>
<feature type="compositionally biased region" description="Basic and acidic residues" evidence="5">
    <location>
        <begin position="442"/>
        <end position="454"/>
    </location>
</feature>
<dbReference type="Gene3D" id="1.10.30.10">
    <property type="entry name" value="High mobility group box domain"/>
    <property type="match status" value="1"/>
</dbReference>
<dbReference type="Proteomes" id="UP000683360">
    <property type="component" value="Unassembled WGS sequence"/>
</dbReference>
<dbReference type="PROSITE" id="PS51770">
    <property type="entry name" value="HOTDOG_ACOT"/>
    <property type="match status" value="2"/>
</dbReference>
<feature type="region of interest" description="Disordered" evidence="5">
    <location>
        <begin position="599"/>
        <end position="618"/>
    </location>
</feature>